<reference evidence="1 2" key="1">
    <citation type="journal article" date="2015" name="Int. J. Syst. Evol. Microbiol.">
        <title>Acinetobacter equi sp. nov. isolated from horse faeces.</title>
        <authorList>
            <person name="Poppel M.T."/>
            <person name="Skiebe E."/>
            <person name="Laue M."/>
            <person name="Bergmann H."/>
            <person name="Ebersberger I."/>
            <person name="Garn T."/>
            <person name="Fruth A."/>
            <person name="Baumgardt S."/>
            <person name="Busse H.J."/>
            <person name="Wilharm G."/>
        </authorList>
    </citation>
    <scope>NUCLEOTIDE SEQUENCE [LARGE SCALE GENOMIC DNA]</scope>
    <source>
        <strain evidence="1 2">114</strain>
    </source>
</reference>
<evidence type="ECO:0000313" key="2">
    <source>
        <dbReference type="Proteomes" id="UP000064939"/>
    </source>
</evidence>
<accession>A0A0N9VA09</accession>
<protein>
    <submittedName>
        <fullName evidence="1">Uncharacterized protein</fullName>
    </submittedName>
</protein>
<sequence>MKNIYIVLGATILTLGLTACQSTARQYNGTVGYKIEQQTANTATISYTLAARKNQAANEAKLQHACGKVLGDKKQYTIKILSINEIINPNKDVEFGRQIGNSRTTVGLSNTPSLYNSEDYATKQALDSHPSTLHVVRYTCS</sequence>
<name>A0A0N9VA09_9GAMM</name>
<organism evidence="1 2">
    <name type="scientific">Acinetobacter equi</name>
    <dbReference type="NCBI Taxonomy" id="1324350"/>
    <lineage>
        <taxon>Bacteria</taxon>
        <taxon>Pseudomonadati</taxon>
        <taxon>Pseudomonadota</taxon>
        <taxon>Gammaproteobacteria</taxon>
        <taxon>Moraxellales</taxon>
        <taxon>Moraxellaceae</taxon>
        <taxon>Acinetobacter</taxon>
    </lineage>
</organism>
<dbReference type="OrthoDB" id="6710943at2"/>
<dbReference type="KEGG" id="aei:AOY20_00165"/>
<dbReference type="Proteomes" id="UP000064939">
    <property type="component" value="Chromosome"/>
</dbReference>
<evidence type="ECO:0000313" key="1">
    <source>
        <dbReference type="EMBL" id="ALH94078.1"/>
    </source>
</evidence>
<dbReference type="AlphaFoldDB" id="A0A0N9VA09"/>
<gene>
    <name evidence="1" type="ORF">AOY20_00165</name>
</gene>
<keyword evidence="2" id="KW-1185">Reference proteome</keyword>
<proteinExistence type="predicted"/>
<dbReference type="EMBL" id="CP012808">
    <property type="protein sequence ID" value="ALH94078.1"/>
    <property type="molecule type" value="Genomic_DNA"/>
</dbReference>
<dbReference type="RefSeq" id="WP_054579996.1">
    <property type="nucleotide sequence ID" value="NZ_CP012808.1"/>
</dbReference>
<dbReference type="PROSITE" id="PS51257">
    <property type="entry name" value="PROKAR_LIPOPROTEIN"/>
    <property type="match status" value="1"/>
</dbReference>